<comment type="caution">
    <text evidence="2">The sequence shown here is derived from an EMBL/GenBank/DDBJ whole genome shotgun (WGS) entry which is preliminary data.</text>
</comment>
<accession>A0A7J4XCQ6</accession>
<dbReference type="Proteomes" id="UP000422221">
    <property type="component" value="Unassembled WGS sequence"/>
</dbReference>
<evidence type="ECO:0000313" key="2">
    <source>
        <dbReference type="EMBL" id="KAA3757447.1"/>
    </source>
</evidence>
<dbReference type="PROSITE" id="PS51257">
    <property type="entry name" value="PROKAR_LIPOPROTEIN"/>
    <property type="match status" value="1"/>
</dbReference>
<gene>
    <name evidence="2" type="ORF">F3F73_22215</name>
</gene>
<dbReference type="RefSeq" id="WP_130059888.1">
    <property type="nucleotide sequence ID" value="NZ_JADNPJ010000020.1"/>
</dbReference>
<evidence type="ECO:0008006" key="4">
    <source>
        <dbReference type="Google" id="ProtNLM"/>
    </source>
</evidence>
<dbReference type="EMBL" id="VWMK01000033">
    <property type="protein sequence ID" value="KAA3757447.1"/>
    <property type="molecule type" value="Genomic_DNA"/>
</dbReference>
<evidence type="ECO:0000313" key="3">
    <source>
        <dbReference type="Proteomes" id="UP000422221"/>
    </source>
</evidence>
<protein>
    <recommendedName>
        <fullName evidence="4">Transmembrane protein</fullName>
    </recommendedName>
</protein>
<dbReference type="AlphaFoldDB" id="A0A7J4XCQ6"/>
<reference evidence="2 3" key="1">
    <citation type="journal article" date="2019" name="Nat. Med.">
        <title>A library of human gut bacterial isolates paired with longitudinal multiomics data enables mechanistic microbiome research.</title>
        <authorList>
            <person name="Poyet M."/>
            <person name="Groussin M."/>
            <person name="Gibbons S.M."/>
            <person name="Avila-Pacheco J."/>
            <person name="Jiang X."/>
            <person name="Kearney S.M."/>
            <person name="Perrotta A.R."/>
            <person name="Berdy B."/>
            <person name="Zhao S."/>
            <person name="Lieberman T.D."/>
            <person name="Swanson P.K."/>
            <person name="Smith M."/>
            <person name="Roesemann S."/>
            <person name="Alexander J.E."/>
            <person name="Rich S.A."/>
            <person name="Livny J."/>
            <person name="Vlamakis H."/>
            <person name="Clish C."/>
            <person name="Bullock K."/>
            <person name="Deik A."/>
            <person name="Scott J."/>
            <person name="Pierce K.A."/>
            <person name="Xavier R.J."/>
            <person name="Alm E.J."/>
        </authorList>
    </citation>
    <scope>NUCLEOTIDE SEQUENCE [LARGE SCALE GENOMIC DNA]</scope>
    <source>
        <strain evidence="2 3">BIOML-A10</strain>
    </source>
</reference>
<evidence type="ECO:0000256" key="1">
    <source>
        <dbReference type="SAM" id="Phobius"/>
    </source>
</evidence>
<keyword evidence="1" id="KW-0812">Transmembrane</keyword>
<keyword evidence="1" id="KW-1133">Transmembrane helix</keyword>
<name>A0A7J4XCQ6_9BACE</name>
<sequence>MKTNNLIVAIVILFSMASCQTSYRMVSRIKTDGSLYREVYAYGDSAFLAGDRAENPFLFQIDSDTWQLVGLGSSIKFNFWGNEQELNVKVCRDIPGMSGEYFEVSDTKEYAAPLAVPQEILEKKFRWFYTYYSYKAIYSELPDKGPVPLDRYFSDEERQIWFCGDENAFAGWNGIELNNRLDDIENKFWEWYNRSQYEISFEVVAHFTSLQGDTSYIRRLQESKEDIYSKYVSKKEKESTPEEVCDFLNDLWQTKYFSNVYKANEKDIDKMAEDRGRIVELFGYTMRNELIMPGKVIASNAMFQQGDSAVIWKVDAFRLLAGDYELAAESRIPNYWAFAATLLAILFAFWLSWRAYRK</sequence>
<proteinExistence type="predicted"/>
<feature type="transmembrane region" description="Helical" evidence="1">
    <location>
        <begin position="335"/>
        <end position="353"/>
    </location>
</feature>
<organism evidence="2 3">
    <name type="scientific">Bacteroides salyersiae</name>
    <dbReference type="NCBI Taxonomy" id="291644"/>
    <lineage>
        <taxon>Bacteria</taxon>
        <taxon>Pseudomonadati</taxon>
        <taxon>Bacteroidota</taxon>
        <taxon>Bacteroidia</taxon>
        <taxon>Bacteroidales</taxon>
        <taxon>Bacteroidaceae</taxon>
        <taxon>Bacteroides</taxon>
    </lineage>
</organism>
<keyword evidence="1" id="KW-0472">Membrane</keyword>